<protein>
    <submittedName>
        <fullName evidence="1">Uncharacterized protein</fullName>
    </submittedName>
</protein>
<reference evidence="1" key="1">
    <citation type="submission" date="2018-04" db="EMBL/GenBank/DDBJ databases">
        <title>Whole genome sequencing of Hypsizygus marmoreus.</title>
        <authorList>
            <person name="Choi I.-G."/>
            <person name="Min B."/>
            <person name="Kim J.-G."/>
            <person name="Kim S."/>
            <person name="Oh Y.-L."/>
            <person name="Kong W.-S."/>
            <person name="Park H."/>
            <person name="Jeong J."/>
            <person name="Song E.-S."/>
        </authorList>
    </citation>
    <scope>NUCLEOTIDE SEQUENCE [LARGE SCALE GENOMIC DNA]</scope>
    <source>
        <strain evidence="1">51987-8</strain>
    </source>
</reference>
<proteinExistence type="predicted"/>
<dbReference type="AlphaFoldDB" id="A0A369K8A4"/>
<dbReference type="EMBL" id="LUEZ02000010">
    <property type="protein sequence ID" value="RDB28895.1"/>
    <property type="molecule type" value="Genomic_DNA"/>
</dbReference>
<evidence type="ECO:0000313" key="2">
    <source>
        <dbReference type="Proteomes" id="UP000076154"/>
    </source>
</evidence>
<accession>A0A369K8A4</accession>
<evidence type="ECO:0000313" key="1">
    <source>
        <dbReference type="EMBL" id="RDB28895.1"/>
    </source>
</evidence>
<name>A0A369K8A4_HYPMA</name>
<sequence>MLTDLNHLMVNPGNFKGSRKAFLVEQKPLYAAAVAGNHVADTVADILRRYFKRYPATLPLTEEPSPEFLAQVDDSAADVEPPVLDEALMTEGEFEAAMKSYNEYKALYATRRAPVSGSVIHHVPVMRTTRSLHQPL</sequence>
<keyword evidence="2" id="KW-1185">Reference proteome</keyword>
<gene>
    <name evidence="1" type="ORF">Hypma_015380</name>
</gene>
<organism evidence="1 2">
    <name type="scientific">Hypsizygus marmoreus</name>
    <name type="common">White beech mushroom</name>
    <name type="synonym">Agaricus marmoreus</name>
    <dbReference type="NCBI Taxonomy" id="39966"/>
    <lineage>
        <taxon>Eukaryota</taxon>
        <taxon>Fungi</taxon>
        <taxon>Dikarya</taxon>
        <taxon>Basidiomycota</taxon>
        <taxon>Agaricomycotina</taxon>
        <taxon>Agaricomycetes</taxon>
        <taxon>Agaricomycetidae</taxon>
        <taxon>Agaricales</taxon>
        <taxon>Tricholomatineae</taxon>
        <taxon>Lyophyllaceae</taxon>
        <taxon>Hypsizygus</taxon>
    </lineage>
</organism>
<dbReference type="InParanoid" id="A0A369K8A4"/>
<comment type="caution">
    <text evidence="1">The sequence shown here is derived from an EMBL/GenBank/DDBJ whole genome shotgun (WGS) entry which is preliminary data.</text>
</comment>
<dbReference type="Proteomes" id="UP000076154">
    <property type="component" value="Unassembled WGS sequence"/>
</dbReference>
<dbReference type="OrthoDB" id="3033067at2759"/>